<evidence type="ECO:0000256" key="13">
    <source>
        <dbReference type="PROSITE-ProRule" id="PRU00453"/>
    </source>
</evidence>
<evidence type="ECO:0000256" key="4">
    <source>
        <dbReference type="ARBA" id="ARBA00022723"/>
    </source>
</evidence>
<evidence type="ECO:0000256" key="5">
    <source>
        <dbReference type="ARBA" id="ARBA00022771"/>
    </source>
</evidence>
<keyword evidence="7" id="KW-0832">Ubl conjugation</keyword>
<keyword evidence="1" id="KW-1017">Isopeptide bond</keyword>
<feature type="region of interest" description="Disordered" evidence="14">
    <location>
        <begin position="1"/>
        <end position="30"/>
    </location>
</feature>
<comment type="caution">
    <text evidence="16">The sequence shown here is derived from an EMBL/GenBank/DDBJ whole genome shotgun (WGS) entry which is preliminary data.</text>
</comment>
<keyword evidence="17" id="KW-1185">Reference proteome</keyword>
<keyword evidence="5 13" id="KW-0863">Zinc-finger</keyword>
<comment type="function">
    <text evidence="8">Required for box C/D snoRNAs accumulation involved in snoRNA processing, snoRNA transport to the nucleolus and ribosome biogenesis.</text>
</comment>
<gene>
    <name evidence="16" type="ORF">BCR36DRAFT_324107</name>
</gene>
<name>A0A1Y1VCS5_9FUNG</name>
<evidence type="ECO:0000313" key="17">
    <source>
        <dbReference type="Proteomes" id="UP000193719"/>
    </source>
</evidence>
<feature type="domain" description="HIT-type" evidence="15">
    <location>
        <begin position="69"/>
        <end position="103"/>
    </location>
</feature>
<feature type="region of interest" description="Disordered" evidence="14">
    <location>
        <begin position="320"/>
        <end position="463"/>
    </location>
</feature>
<keyword evidence="4" id="KW-0479">Metal-binding</keyword>
<dbReference type="OrthoDB" id="272357at2759"/>
<dbReference type="GO" id="GO:0008270">
    <property type="term" value="F:zinc ion binding"/>
    <property type="evidence" value="ECO:0007669"/>
    <property type="project" value="UniProtKB-UniRule"/>
</dbReference>
<dbReference type="GO" id="GO:0005634">
    <property type="term" value="C:nucleus"/>
    <property type="evidence" value="ECO:0007669"/>
    <property type="project" value="TreeGrafter"/>
</dbReference>
<reference evidence="16 17" key="1">
    <citation type="submission" date="2016-08" db="EMBL/GenBank/DDBJ databases">
        <title>Genomes of anaerobic fungi encode conserved fungal cellulosomes for biomass hydrolysis.</title>
        <authorList>
            <consortium name="DOE Joint Genome Institute"/>
            <person name="Haitjema C.H."/>
            <person name="Gilmore S.P."/>
            <person name="Henske J.K."/>
            <person name="Solomon K.V."/>
            <person name="De Groot R."/>
            <person name="Kuo A."/>
            <person name="Mondo S.J."/>
            <person name="Salamov A.A."/>
            <person name="Labutti K."/>
            <person name="Zhao Z."/>
            <person name="Chiniquy J."/>
            <person name="Barry K."/>
            <person name="Brewer H.M."/>
            <person name="Purvine S.O."/>
            <person name="Wright A.T."/>
            <person name="Boxma B."/>
            <person name="Van Alen T."/>
            <person name="Hackstein J.H."/>
            <person name="Baker S.E."/>
            <person name="Grigoriev I.V."/>
            <person name="O'Malley M.A."/>
        </authorList>
    </citation>
    <scope>NUCLEOTIDE SEQUENCE [LARGE SCALE GENOMIC DNA]</scope>
    <source>
        <strain evidence="17">finn</strain>
    </source>
</reference>
<dbReference type="FunFam" id="3.30.60.190:FF:000001">
    <property type="entry name" value="box C/D snoRNA protein 1"/>
    <property type="match status" value="1"/>
</dbReference>
<dbReference type="GO" id="GO:0000492">
    <property type="term" value="P:box C/D snoRNP assembly"/>
    <property type="evidence" value="ECO:0007669"/>
    <property type="project" value="TreeGrafter"/>
</dbReference>
<dbReference type="Gene3D" id="3.30.60.190">
    <property type="match status" value="1"/>
</dbReference>
<evidence type="ECO:0000256" key="6">
    <source>
        <dbReference type="ARBA" id="ARBA00022833"/>
    </source>
</evidence>
<evidence type="ECO:0000313" key="16">
    <source>
        <dbReference type="EMBL" id="ORX52996.1"/>
    </source>
</evidence>
<dbReference type="InterPro" id="IPR057721">
    <property type="entry name" value="BCD1_alpha/beta"/>
</dbReference>
<evidence type="ECO:0000256" key="12">
    <source>
        <dbReference type="ARBA" id="ARBA00077531"/>
    </source>
</evidence>
<evidence type="ECO:0000256" key="11">
    <source>
        <dbReference type="ARBA" id="ARBA00068630"/>
    </source>
</evidence>
<organism evidence="16 17">
    <name type="scientific">Piromyces finnis</name>
    <dbReference type="NCBI Taxonomy" id="1754191"/>
    <lineage>
        <taxon>Eukaryota</taxon>
        <taxon>Fungi</taxon>
        <taxon>Fungi incertae sedis</taxon>
        <taxon>Chytridiomycota</taxon>
        <taxon>Chytridiomycota incertae sedis</taxon>
        <taxon>Neocallimastigomycetes</taxon>
        <taxon>Neocallimastigales</taxon>
        <taxon>Neocallimastigaceae</taxon>
        <taxon>Piromyces</taxon>
    </lineage>
</organism>
<dbReference type="Proteomes" id="UP000193719">
    <property type="component" value="Unassembled WGS sequence"/>
</dbReference>
<evidence type="ECO:0000259" key="15">
    <source>
        <dbReference type="PROSITE" id="PS51083"/>
    </source>
</evidence>
<feature type="compositionally biased region" description="Polar residues" evidence="14">
    <location>
        <begin position="19"/>
        <end position="30"/>
    </location>
</feature>
<dbReference type="SUPFAM" id="SSF144232">
    <property type="entry name" value="HIT/MYND zinc finger-like"/>
    <property type="match status" value="1"/>
</dbReference>
<feature type="compositionally biased region" description="Basic residues" evidence="14">
    <location>
        <begin position="332"/>
        <end position="343"/>
    </location>
</feature>
<evidence type="ECO:0000256" key="14">
    <source>
        <dbReference type="SAM" id="MobiDB-lite"/>
    </source>
</evidence>
<evidence type="ECO:0000256" key="2">
    <source>
        <dbReference type="ARBA" id="ARBA00022517"/>
    </source>
</evidence>
<comment type="subunit">
    <text evidence="10">Interacts with FBL, SNU13, NOP58, NUFIP1, RUVBL1, RUVBL2 and TAF9. Interacts (via HIT-type zinc finger) with the RUVBL1/RUVBL2 complex in the presence of ADP.</text>
</comment>
<evidence type="ECO:0000256" key="3">
    <source>
        <dbReference type="ARBA" id="ARBA00022553"/>
    </source>
</evidence>
<sequence length="463" mass="53986">MNESIENNTINVKDKLQEGETSNVNEIPTNTDTVMNDIEKEEGEVDEEEEGMIVEEETQPTETIDKSLCQICKTNKWKYTCPKCSIHTCSLPCVKAHKKDFDCDGKRDKVKYVAMNVYNENNLRNDYYFLEDVARANDNANREQNDFRRNKQTQKKIAILKQAKKKDIILKFMPTGMKKSQINKIYFNIKAKEINWTIELNFPDSEKKVKLIRTRIRDNMKIIDILNNCLCEKEGNAMTRHNLNNYINEKTENLKVFMKREETPANKQEYFEVDINSTICETLAFKVIIEYPSFYILTPSSTFLDHAKIIDEKEQEELKQEIKKKQEEERKKNKNNNQKKRNNKNNNNNSNNNNNNSNDDDMNNANATNKEEEVNPENKENNQTVEKDSNNNDKPISHENNDGSTTDKMKIDNEEQKMITEENSSSVVDSSFTLSTNRMNEDNTNESIINHNENTMPSSVDNK</sequence>
<dbReference type="EMBL" id="MCFH01000014">
    <property type="protein sequence ID" value="ORX52996.1"/>
    <property type="molecule type" value="Genomic_DNA"/>
</dbReference>
<dbReference type="InterPro" id="IPR007529">
    <property type="entry name" value="Znf_HIT"/>
</dbReference>
<feature type="compositionally biased region" description="Basic and acidic residues" evidence="14">
    <location>
        <begin position="369"/>
        <end position="420"/>
    </location>
</feature>
<feature type="compositionally biased region" description="Polar residues" evidence="14">
    <location>
        <begin position="445"/>
        <end position="463"/>
    </location>
</feature>
<keyword evidence="3" id="KW-0597">Phosphoprotein</keyword>
<feature type="compositionally biased region" description="Polar residues" evidence="14">
    <location>
        <begin position="1"/>
        <end position="11"/>
    </location>
</feature>
<dbReference type="GO" id="GO:0070761">
    <property type="term" value="C:pre-snoRNP complex"/>
    <property type="evidence" value="ECO:0007669"/>
    <property type="project" value="TreeGrafter"/>
</dbReference>
<feature type="compositionally biased region" description="Low complexity" evidence="14">
    <location>
        <begin position="344"/>
        <end position="368"/>
    </location>
</feature>
<dbReference type="Pfam" id="PF04438">
    <property type="entry name" value="zf-HIT"/>
    <property type="match status" value="1"/>
</dbReference>
<dbReference type="GO" id="GO:0000463">
    <property type="term" value="P:maturation of LSU-rRNA from tricistronic rRNA transcript (SSU-rRNA, 5.8S rRNA, LSU-rRNA)"/>
    <property type="evidence" value="ECO:0007669"/>
    <property type="project" value="TreeGrafter"/>
</dbReference>
<evidence type="ECO:0000256" key="10">
    <source>
        <dbReference type="ARBA" id="ARBA00061949"/>
    </source>
</evidence>
<evidence type="ECO:0000256" key="9">
    <source>
        <dbReference type="ARBA" id="ARBA00049654"/>
    </source>
</evidence>
<evidence type="ECO:0000256" key="1">
    <source>
        <dbReference type="ARBA" id="ARBA00022499"/>
    </source>
</evidence>
<keyword evidence="2" id="KW-0690">Ribosome biogenesis</keyword>
<reference evidence="16 17" key="2">
    <citation type="submission" date="2016-08" db="EMBL/GenBank/DDBJ databases">
        <title>Pervasive Adenine N6-methylation of Active Genes in Fungi.</title>
        <authorList>
            <consortium name="DOE Joint Genome Institute"/>
            <person name="Mondo S.J."/>
            <person name="Dannebaum R.O."/>
            <person name="Kuo R.C."/>
            <person name="Labutti K."/>
            <person name="Haridas S."/>
            <person name="Kuo A."/>
            <person name="Salamov A."/>
            <person name="Ahrendt S.R."/>
            <person name="Lipzen A."/>
            <person name="Sullivan W."/>
            <person name="Andreopoulos W.B."/>
            <person name="Clum A."/>
            <person name="Lindquist E."/>
            <person name="Daum C."/>
            <person name="Ramamoorthy G.K."/>
            <person name="Gryganskyi A."/>
            <person name="Culley D."/>
            <person name="Magnuson J.K."/>
            <person name="James T.Y."/>
            <person name="O'Malley M.A."/>
            <person name="Stajich J.E."/>
            <person name="Spatafora J.W."/>
            <person name="Visel A."/>
            <person name="Grigoriev I.V."/>
        </authorList>
    </citation>
    <scope>NUCLEOTIDE SEQUENCE [LARGE SCALE GENOMIC DNA]</scope>
    <source>
        <strain evidence="17">finn</strain>
    </source>
</reference>
<dbReference type="GO" id="GO:0048254">
    <property type="term" value="P:snoRNA localization"/>
    <property type="evidence" value="ECO:0007669"/>
    <property type="project" value="TreeGrafter"/>
</dbReference>
<keyword evidence="6" id="KW-0862">Zinc</keyword>
<protein>
    <recommendedName>
        <fullName evidence="11">Box C/D snoRNA protein 1</fullName>
    </recommendedName>
    <alternativeName>
        <fullName evidence="12">Zinc finger HIT domain-containing protein 6</fullName>
    </alternativeName>
</protein>
<evidence type="ECO:0000256" key="8">
    <source>
        <dbReference type="ARBA" id="ARBA00049598"/>
    </source>
</evidence>
<proteinExistence type="inferred from homology"/>
<dbReference type="CDD" id="cd23023">
    <property type="entry name" value="zf-HIT_BCD1"/>
    <property type="match status" value="1"/>
</dbReference>
<dbReference type="PANTHER" id="PTHR13483">
    <property type="entry name" value="BOX C_D SNORNA PROTEIN 1-RELATED"/>
    <property type="match status" value="1"/>
</dbReference>
<dbReference type="STRING" id="1754191.A0A1Y1VCS5"/>
<dbReference type="Pfam" id="PF25790">
    <property type="entry name" value="BCD1"/>
    <property type="match status" value="1"/>
</dbReference>
<accession>A0A1Y1VCS5</accession>
<feature type="compositionally biased region" description="Basic and acidic residues" evidence="14">
    <location>
        <begin position="320"/>
        <end position="331"/>
    </location>
</feature>
<dbReference type="PANTHER" id="PTHR13483:SF3">
    <property type="entry name" value="BOX C_D SNORNA PROTEIN 1"/>
    <property type="match status" value="1"/>
</dbReference>
<dbReference type="AlphaFoldDB" id="A0A1Y1VCS5"/>
<dbReference type="InterPro" id="IPR051639">
    <property type="entry name" value="BCD1"/>
</dbReference>
<comment type="similarity">
    <text evidence="9">Belongs to the BCD1 family.</text>
</comment>
<evidence type="ECO:0000256" key="7">
    <source>
        <dbReference type="ARBA" id="ARBA00022843"/>
    </source>
</evidence>
<dbReference type="PROSITE" id="PS51083">
    <property type="entry name" value="ZF_HIT"/>
    <property type="match status" value="1"/>
</dbReference>